<reference evidence="1 2" key="1">
    <citation type="submission" date="2021-06" db="EMBL/GenBank/DDBJ databases">
        <authorList>
            <person name="Palmer J.M."/>
        </authorList>
    </citation>
    <scope>NUCLEOTIDE SEQUENCE [LARGE SCALE GENOMIC DNA]</scope>
    <source>
        <strain evidence="1 2">GA_2019</strain>
        <tissue evidence="1">Muscle</tissue>
    </source>
</reference>
<comment type="caution">
    <text evidence="1">The sequence shown here is derived from an EMBL/GenBank/DDBJ whole genome shotgun (WGS) entry which is preliminary data.</text>
</comment>
<sequence>MDRAENIAIPVENKTSKYLRLRQRFDVQWDSARLKHRSSQRLFIQSNRASAILQKKSTRHWGGGSKDQHYNAMLRVRYDDDNIILVDTPNYKAVFKFSYAIRLSLHPNRATTGFS</sequence>
<proteinExistence type="predicted"/>
<evidence type="ECO:0000313" key="2">
    <source>
        <dbReference type="Proteomes" id="UP001476798"/>
    </source>
</evidence>
<organism evidence="1 2">
    <name type="scientific">Goodea atripinnis</name>
    <dbReference type="NCBI Taxonomy" id="208336"/>
    <lineage>
        <taxon>Eukaryota</taxon>
        <taxon>Metazoa</taxon>
        <taxon>Chordata</taxon>
        <taxon>Craniata</taxon>
        <taxon>Vertebrata</taxon>
        <taxon>Euteleostomi</taxon>
        <taxon>Actinopterygii</taxon>
        <taxon>Neopterygii</taxon>
        <taxon>Teleostei</taxon>
        <taxon>Neoteleostei</taxon>
        <taxon>Acanthomorphata</taxon>
        <taxon>Ovalentaria</taxon>
        <taxon>Atherinomorphae</taxon>
        <taxon>Cyprinodontiformes</taxon>
        <taxon>Goodeidae</taxon>
        <taxon>Goodea</taxon>
    </lineage>
</organism>
<keyword evidence="2" id="KW-1185">Reference proteome</keyword>
<dbReference type="EMBL" id="JAHRIO010022924">
    <property type="protein sequence ID" value="MEQ2166177.1"/>
    <property type="molecule type" value="Genomic_DNA"/>
</dbReference>
<dbReference type="Proteomes" id="UP001476798">
    <property type="component" value="Unassembled WGS sequence"/>
</dbReference>
<gene>
    <name evidence="1" type="ORF">GOODEAATRI_025207</name>
</gene>
<name>A0ABV0N487_9TELE</name>
<protein>
    <submittedName>
        <fullName evidence="1">Uncharacterized protein</fullName>
    </submittedName>
</protein>
<accession>A0ABV0N487</accession>
<evidence type="ECO:0000313" key="1">
    <source>
        <dbReference type="EMBL" id="MEQ2166177.1"/>
    </source>
</evidence>